<evidence type="ECO:0000313" key="5">
    <source>
        <dbReference type="Proteomes" id="UP000035763"/>
    </source>
</evidence>
<evidence type="ECO:0000313" key="4">
    <source>
        <dbReference type="EMBL" id="CCH73692.1"/>
    </source>
</evidence>
<protein>
    <recommendedName>
        <fullName evidence="6">Metal-dependent peptidase</fullName>
    </recommendedName>
</protein>
<dbReference type="Proteomes" id="UP000035763">
    <property type="component" value="Unassembled WGS sequence"/>
</dbReference>
<keyword evidence="5" id="KW-1185">Reference proteome</keyword>
<gene>
    <name evidence="4" type="ORF">BN11_3140004</name>
</gene>
<evidence type="ECO:0008006" key="6">
    <source>
        <dbReference type="Google" id="ProtNLM"/>
    </source>
</evidence>
<evidence type="ECO:0000259" key="3">
    <source>
        <dbReference type="Pfam" id="PF13203"/>
    </source>
</evidence>
<accession>W6JX60</accession>
<dbReference type="EMBL" id="CAJA01000240">
    <property type="protein sequence ID" value="CCH73692.1"/>
    <property type="molecule type" value="Genomic_DNA"/>
</dbReference>
<dbReference type="Pfam" id="PF13203">
    <property type="entry name" value="DUF2201_N"/>
    <property type="match status" value="1"/>
</dbReference>
<feature type="domain" description="Putative metallopeptidase" evidence="3">
    <location>
        <begin position="23"/>
        <end position="275"/>
    </location>
</feature>
<dbReference type="InterPro" id="IPR025154">
    <property type="entry name" value="Put_metallopeptidase_dom"/>
</dbReference>
<dbReference type="RefSeq" id="WP_048699316.1">
    <property type="nucleotide sequence ID" value="NZ_HG764815.1"/>
</dbReference>
<dbReference type="SUPFAM" id="SSF53300">
    <property type="entry name" value="vWA-like"/>
    <property type="match status" value="1"/>
</dbReference>
<dbReference type="STRING" id="1193182.BN11_3140004"/>
<dbReference type="Pfam" id="PF09967">
    <property type="entry name" value="DUF2201"/>
    <property type="match status" value="1"/>
</dbReference>
<proteinExistence type="predicted"/>
<evidence type="ECO:0000259" key="2">
    <source>
        <dbReference type="Pfam" id="PF09967"/>
    </source>
</evidence>
<dbReference type="AlphaFoldDB" id="W6JX60"/>
<dbReference type="OrthoDB" id="3837721at2"/>
<comment type="caution">
    <text evidence="4">The sequence shown here is derived from an EMBL/GenBank/DDBJ whole genome shotgun (WGS) entry which is preliminary data.</text>
</comment>
<name>W6JX60_9MICO</name>
<dbReference type="InterPro" id="IPR018698">
    <property type="entry name" value="VWA-like_dom"/>
</dbReference>
<dbReference type="Gene3D" id="3.40.50.410">
    <property type="entry name" value="von Willebrand factor, type A domain"/>
    <property type="match status" value="1"/>
</dbReference>
<organism evidence="4 5">
    <name type="scientific">Nostocoides australiense Ben110</name>
    <dbReference type="NCBI Taxonomy" id="1193182"/>
    <lineage>
        <taxon>Bacteria</taxon>
        <taxon>Bacillati</taxon>
        <taxon>Actinomycetota</taxon>
        <taxon>Actinomycetes</taxon>
        <taxon>Micrococcales</taxon>
        <taxon>Intrasporangiaceae</taxon>
        <taxon>Nostocoides</taxon>
    </lineage>
</organism>
<dbReference type="CDD" id="cd00198">
    <property type="entry name" value="vWFA"/>
    <property type="match status" value="1"/>
</dbReference>
<dbReference type="PANTHER" id="PTHR38730">
    <property type="entry name" value="SLL7028 PROTEIN"/>
    <property type="match status" value="1"/>
</dbReference>
<reference evidence="4 5" key="1">
    <citation type="journal article" date="2013" name="ISME J.">
        <title>A metabolic model for members of the genus Tetrasphaera involved in enhanced biological phosphorus removal.</title>
        <authorList>
            <person name="Kristiansen R."/>
            <person name="Nguyen H.T.T."/>
            <person name="Saunders A.M."/>
            <person name="Nielsen J.L."/>
            <person name="Wimmer R."/>
            <person name="Le V.Q."/>
            <person name="McIlroy S.J."/>
            <person name="Petrovski S."/>
            <person name="Seviour R.J."/>
            <person name="Calteau A."/>
            <person name="Nielsen K.L."/>
            <person name="Nielsen P.H."/>
        </authorList>
    </citation>
    <scope>NUCLEOTIDE SEQUENCE [LARGE SCALE GENOMIC DNA]</scope>
    <source>
        <strain evidence="4 5">Ben110</strain>
    </source>
</reference>
<evidence type="ECO:0000256" key="1">
    <source>
        <dbReference type="SAM" id="MobiDB-lite"/>
    </source>
</evidence>
<feature type="region of interest" description="Disordered" evidence="1">
    <location>
        <begin position="153"/>
        <end position="197"/>
    </location>
</feature>
<feature type="domain" description="VWA-like" evidence="2">
    <location>
        <begin position="288"/>
        <end position="412"/>
    </location>
</feature>
<dbReference type="PANTHER" id="PTHR38730:SF1">
    <property type="entry name" value="SLL7028 PROTEIN"/>
    <property type="match status" value="1"/>
</dbReference>
<dbReference type="InterPro" id="IPR036465">
    <property type="entry name" value="vWFA_dom_sf"/>
</dbReference>
<sequence length="417" mass="43347">MSVASRSLTDDEWEAFRLGRLVAAERAPYFMHALFAAAPVASPGLGTFAVDGSWRLYMDPDLLVGEGRWDSATVAAVLLHEVGHLLRDHAARAANLPTPRHQLAWSLAGDAEINDDLIAAGVPLPEGCVTPAALGCPDGDLAETYYAALVPPEGADGSSLPDDDSAGCGSGSGCPPVPGELPSGVSLPDGSAEPVTPAEGDFVRRRVAHDVQAVEHAKGRGSMPGGLTRWAASVLAPPTVPWARVLRAAVRRAVAERAGRVDYTYSRPSRRRLPGILKPAMRAPSVIVSVVVDTSGSMSQADLDAAMGEVHGVLRSSGVAREHVRLLSCDAAATTAQRVRSATSVRLTGGGGTDMRIGIAAAEAATPAPHVVIVLTDGDTPWPDTPTRARLVCAVISHRAPHGTPEWATTVHIPPAA</sequence>